<accession>A0ABZ2UZJ7</accession>
<reference evidence="2" key="1">
    <citation type="submission" date="2024-04" db="EMBL/GenBank/DDBJ databases">
        <title>Phylogenomic analyses of a clade within the roseobacter group suggest taxonomic reassignments of species of the genera Aestuariivita, Citreicella, Loktanella, Nautella, Pelagibaca, Ruegeria, Thalassobius, Thiobacimonas and Tropicibacter, and the proposal o.</title>
        <authorList>
            <person name="Jeon C.O."/>
        </authorList>
    </citation>
    <scope>NUCLEOTIDE SEQUENCE [LARGE SCALE GENOMIC DNA]</scope>
    <source>
        <strain evidence="2">BS5-3</strain>
    </source>
</reference>
<evidence type="ECO:0000313" key="1">
    <source>
        <dbReference type="EMBL" id="WZC47580.1"/>
    </source>
</evidence>
<dbReference type="Proteomes" id="UP001440612">
    <property type="component" value="Chromosome"/>
</dbReference>
<organism evidence="1 2">
    <name type="scientific">Yoonia phaeophyticola</name>
    <dbReference type="NCBI Taxonomy" id="3137369"/>
    <lineage>
        <taxon>Bacteria</taxon>
        <taxon>Pseudomonadati</taxon>
        <taxon>Pseudomonadota</taxon>
        <taxon>Alphaproteobacteria</taxon>
        <taxon>Rhodobacterales</taxon>
        <taxon>Paracoccaceae</taxon>
        <taxon>Yoonia</taxon>
    </lineage>
</organism>
<sequence length="322" mass="35894">MSGLNIVHVTPTPLVGAPGKLASAQRMRGHDAIAVGLAPYPQGGPLGKMFLDRTVLIDAFTQPHIEDRIKAADIVHLHNSLPAERLAWLSDLNQTADYVYQVHSPLREGPLYIDRSEACEGLDLIAKLVVGQYAGRMYPDFTPVPNLILTPPSIKKRGPDDKLRVMFSPSHSRTGRWNAKYSAALEETLKALKKINKIELISPDQPVAPEVLMEIRRGCHVSIDEIATGAFHQISLEAMCAGNIAINRADFFCKATFGGFCDGEMPPFLYADDGNIAELLLRLADDWEETARRQQESYDYFKRYCDPLRLVEVYDAAYQRVN</sequence>
<protein>
    <recommendedName>
        <fullName evidence="3">Glycosyltransferase family 1 protein</fullName>
    </recommendedName>
</protein>
<proteinExistence type="predicted"/>
<dbReference type="EMBL" id="CP150951">
    <property type="protein sequence ID" value="WZC47580.1"/>
    <property type="molecule type" value="Genomic_DNA"/>
</dbReference>
<gene>
    <name evidence="1" type="ORF">AABB29_11670</name>
</gene>
<name>A0ABZ2UZJ7_9RHOB</name>
<dbReference type="RefSeq" id="WP_341365700.1">
    <property type="nucleotide sequence ID" value="NZ_CP150951.2"/>
</dbReference>
<evidence type="ECO:0008006" key="3">
    <source>
        <dbReference type="Google" id="ProtNLM"/>
    </source>
</evidence>
<evidence type="ECO:0000313" key="2">
    <source>
        <dbReference type="Proteomes" id="UP001440612"/>
    </source>
</evidence>
<keyword evidence="2" id="KW-1185">Reference proteome</keyword>